<proteinExistence type="predicted"/>
<accession>A0ABS8A863</accession>
<dbReference type="Pfam" id="PF13620">
    <property type="entry name" value="CarboxypepD_reg"/>
    <property type="match status" value="1"/>
</dbReference>
<dbReference type="PANTHER" id="PTHR40980:SF4">
    <property type="entry name" value="TONB-DEPENDENT RECEPTOR-LIKE BETA-BARREL DOMAIN-CONTAINING PROTEIN"/>
    <property type="match status" value="1"/>
</dbReference>
<feature type="signal peptide" evidence="4">
    <location>
        <begin position="1"/>
        <end position="23"/>
    </location>
</feature>
<comment type="subcellular location">
    <subcellularLocation>
        <location evidence="1">Cell outer membrane</location>
    </subcellularLocation>
</comment>
<dbReference type="Gene3D" id="2.60.40.1120">
    <property type="entry name" value="Carboxypeptidase-like, regulatory domain"/>
    <property type="match status" value="1"/>
</dbReference>
<gene>
    <name evidence="6" type="ORF">LGH70_03295</name>
</gene>
<evidence type="ECO:0000256" key="3">
    <source>
        <dbReference type="ARBA" id="ARBA00023237"/>
    </source>
</evidence>
<keyword evidence="2" id="KW-0472">Membrane</keyword>
<dbReference type="EMBL" id="JAJADQ010000001">
    <property type="protein sequence ID" value="MCB2376590.1"/>
    <property type="molecule type" value="Genomic_DNA"/>
</dbReference>
<dbReference type="RefSeq" id="WP_226182657.1">
    <property type="nucleotide sequence ID" value="NZ_JAJADQ010000001.1"/>
</dbReference>
<evidence type="ECO:0000256" key="2">
    <source>
        <dbReference type="ARBA" id="ARBA00023136"/>
    </source>
</evidence>
<sequence length="838" mass="93101">MKPANKEMLFVCLFSIIGTSAWAQQTGKVTGRITDEQHKALEFSSISLLKAADSTLVKGGLADLEGKFEFEQVPAGTYTVVVSRMSYKRTYTPAFVVDESHLNVQAGDITLAAESQQLGEVNVVAKKPFIEQQLDRIVVNVDASVVSAGSTALEVLEKSPGVYVDKDGGISLKGKSNVLVLIDDKPTYMSASDLANTLKNLQASQVDKIEIMTNPPAKYDAAGNAGVINIKSKKLQNVGLNGTFNAGARLGLFERSNGKAVNYLKEQAGLNLNYRQGKLNLYGSLAGDNGKSPQTQYITRRFTGSAEEGSTSFEQLSEKTVDNRSISYKGGLDYYLTPKTTLGVLFSGLANDNKQYYDSDTRIQHTNAALDTAVFTRGQLNNIWLNNSANLNLKHIIDSTGQEITVDMNYALFDNDNTQQYRTTKFDQQDVLRQVRNEDGLNTSNILVRVGKIDYTRPLPGKGHLDLGVKSSWVTSKNSMNFFFLNSEARQPLVDPQRTRDFEYRENIHAGYVNYAQQFGQLSVQLGLRAENTNGQGKLQGKELVKRNYTSLFPSAFLSQKLSDNHQIGFSYSRRIDRPSYEDLNPFLYFLDPYTFNRGNEQLQPQFTNAVELSHTYKSGITTTLNYSKTTGVMSDFLQQNNALKITYLTELNIGTLDNYGVAVSLPWTIAKWWDTNTYFNLYRNHYYGDVPGVSSTGTDASITQRLDKATTSWSVNTSQQFDLPGGYSAELSGFYISRIIDGQFSRNPLGAVSVGLQKPIMHEKAMLKLNVSDVFWTNYPNGGFNSPGVDVAVRSRRESRSARLTFSYRFGNTKVAASRQRKTGLEEERGRIKNAGN</sequence>
<dbReference type="InterPro" id="IPR036942">
    <property type="entry name" value="Beta-barrel_TonB_sf"/>
</dbReference>
<reference evidence="6" key="1">
    <citation type="submission" date="2021-10" db="EMBL/GenBank/DDBJ databases">
        <authorList>
            <person name="Dean J.D."/>
            <person name="Kim M.K."/>
            <person name="Newey C.N."/>
            <person name="Stoker T.S."/>
            <person name="Thompson D.W."/>
            <person name="Grose J.H."/>
        </authorList>
    </citation>
    <scope>NUCLEOTIDE SEQUENCE</scope>
    <source>
        <strain evidence="6">BT635</strain>
    </source>
</reference>
<dbReference type="InterPro" id="IPR013784">
    <property type="entry name" value="Carb-bd-like_fold"/>
</dbReference>
<comment type="caution">
    <text evidence="6">The sequence shown here is derived from an EMBL/GenBank/DDBJ whole genome shotgun (WGS) entry which is preliminary data.</text>
</comment>
<organism evidence="6 7">
    <name type="scientific">Hymenobacter nitidus</name>
    <dbReference type="NCBI Taxonomy" id="2880929"/>
    <lineage>
        <taxon>Bacteria</taxon>
        <taxon>Pseudomonadati</taxon>
        <taxon>Bacteroidota</taxon>
        <taxon>Cytophagia</taxon>
        <taxon>Cytophagales</taxon>
        <taxon>Hymenobacteraceae</taxon>
        <taxon>Hymenobacter</taxon>
    </lineage>
</organism>
<evidence type="ECO:0000313" key="6">
    <source>
        <dbReference type="EMBL" id="MCB2376590.1"/>
    </source>
</evidence>
<dbReference type="Proteomes" id="UP001165297">
    <property type="component" value="Unassembled WGS sequence"/>
</dbReference>
<feature type="chain" id="PRO_5047409627" evidence="4">
    <location>
        <begin position="24"/>
        <end position="838"/>
    </location>
</feature>
<keyword evidence="4" id="KW-0732">Signal</keyword>
<name>A0ABS8A863_9BACT</name>
<dbReference type="InterPro" id="IPR041700">
    <property type="entry name" value="OMP_b-brl_3"/>
</dbReference>
<dbReference type="SUPFAM" id="SSF56935">
    <property type="entry name" value="Porins"/>
    <property type="match status" value="1"/>
</dbReference>
<keyword evidence="3" id="KW-0998">Cell outer membrane</keyword>
<evidence type="ECO:0000313" key="7">
    <source>
        <dbReference type="Proteomes" id="UP001165297"/>
    </source>
</evidence>
<evidence type="ECO:0000256" key="4">
    <source>
        <dbReference type="SAM" id="SignalP"/>
    </source>
</evidence>
<feature type="domain" description="Outer membrane protein beta-barrel" evidence="5">
    <location>
        <begin position="396"/>
        <end position="809"/>
    </location>
</feature>
<keyword evidence="7" id="KW-1185">Reference proteome</keyword>
<dbReference type="Gene3D" id="2.40.170.20">
    <property type="entry name" value="TonB-dependent receptor, beta-barrel domain"/>
    <property type="match status" value="1"/>
</dbReference>
<evidence type="ECO:0000259" key="5">
    <source>
        <dbReference type="Pfam" id="PF14905"/>
    </source>
</evidence>
<dbReference type="PANTHER" id="PTHR40980">
    <property type="entry name" value="PLUG DOMAIN-CONTAINING PROTEIN"/>
    <property type="match status" value="1"/>
</dbReference>
<dbReference type="Pfam" id="PF14905">
    <property type="entry name" value="OMP_b-brl_3"/>
    <property type="match status" value="1"/>
</dbReference>
<keyword evidence="6" id="KW-0675">Receptor</keyword>
<dbReference type="SUPFAM" id="SSF49452">
    <property type="entry name" value="Starch-binding domain-like"/>
    <property type="match status" value="1"/>
</dbReference>
<protein>
    <submittedName>
        <fullName evidence="6">TonB-dependent receptor</fullName>
    </submittedName>
</protein>
<dbReference type="InterPro" id="IPR037066">
    <property type="entry name" value="Plug_dom_sf"/>
</dbReference>
<evidence type="ECO:0000256" key="1">
    <source>
        <dbReference type="ARBA" id="ARBA00004442"/>
    </source>
</evidence>
<dbReference type="Gene3D" id="2.170.130.10">
    <property type="entry name" value="TonB-dependent receptor, plug domain"/>
    <property type="match status" value="1"/>
</dbReference>